<evidence type="ECO:0000256" key="6">
    <source>
        <dbReference type="PIRSR" id="PIRSR000410-1"/>
    </source>
</evidence>
<dbReference type="GO" id="GO:0032259">
    <property type="term" value="P:methylation"/>
    <property type="evidence" value="ECO:0007669"/>
    <property type="project" value="UniProtKB-KW"/>
</dbReference>
<dbReference type="Gene3D" id="3.40.50.150">
    <property type="entry name" value="Vaccinia Virus protein VP39"/>
    <property type="match status" value="1"/>
</dbReference>
<comment type="function">
    <text evidence="5">Methylation of the membrane-bound methyl-accepting chemotaxis proteins (MCP) to form gamma-glutamyl methyl ester residues in MCP.</text>
</comment>
<dbReference type="Pfam" id="PF03705">
    <property type="entry name" value="CheR_N"/>
    <property type="match status" value="1"/>
</dbReference>
<dbReference type="OrthoDB" id="9816309at2"/>
<evidence type="ECO:0000313" key="9">
    <source>
        <dbReference type="Proteomes" id="UP000190135"/>
    </source>
</evidence>
<dbReference type="STRING" id="1365950.SAMN05428963_11419"/>
<keyword evidence="4 5" id="KW-0949">S-adenosyl-L-methionine</keyword>
<dbReference type="InterPro" id="IPR022641">
    <property type="entry name" value="CheR_N"/>
</dbReference>
<dbReference type="SUPFAM" id="SSF53335">
    <property type="entry name" value="S-adenosyl-L-methionine-dependent methyltransferases"/>
    <property type="match status" value="1"/>
</dbReference>
<dbReference type="RefSeq" id="WP_078709650.1">
    <property type="nucleotide sequence ID" value="NZ_FUXL01000014.1"/>
</dbReference>
<sequence>MSALASEGQGAEGPPHPLSDEELAKFSEFFYRKTGIRLDERKRYYMERRIVERIRRTGCRSFFEYFTTLKLNGAAGELEALINEMTVNETYFWRENYQFECMTRSMLDEIARRKRPGEPIRIWSIPCSTGEEPYTIAIHILEYWARADSYDIEIFASDIDSNVLKRARDGTYDERSLSRLPPQLRARYFKLVSERRWQVINELRSSIAFGSVNLSDPLETARYRQIDLIFCRNLLIYFDDVSRRLAAENMFEAMSPGGFICLGHSESMSRITNLFRPRQFAEALVYQKPAPSRGA</sequence>
<dbReference type="InterPro" id="IPR000780">
    <property type="entry name" value="CheR_MeTrfase"/>
</dbReference>
<dbReference type="EMBL" id="FUXL01000014">
    <property type="protein sequence ID" value="SKA31524.1"/>
    <property type="molecule type" value="Genomic_DNA"/>
</dbReference>
<accession>A0A1T4STC7</accession>
<keyword evidence="2 5" id="KW-0489">Methyltransferase</keyword>
<dbReference type="InterPro" id="IPR050903">
    <property type="entry name" value="Bact_Chemotaxis_MeTrfase"/>
</dbReference>
<dbReference type="InterPro" id="IPR036804">
    <property type="entry name" value="CheR_N_sf"/>
</dbReference>
<feature type="binding site" evidence="6">
    <location>
        <position position="88"/>
    </location>
    <ligand>
        <name>S-adenosyl-L-methionine</name>
        <dbReference type="ChEBI" id="CHEBI:59789"/>
    </ligand>
</feature>
<proteinExistence type="predicted"/>
<feature type="domain" description="CheR-type methyltransferase" evidence="7">
    <location>
        <begin position="17"/>
        <end position="291"/>
    </location>
</feature>
<dbReference type="InterPro" id="IPR022642">
    <property type="entry name" value="CheR_C"/>
</dbReference>
<evidence type="ECO:0000256" key="1">
    <source>
        <dbReference type="ARBA" id="ARBA00001541"/>
    </source>
</evidence>
<dbReference type="Proteomes" id="UP000190135">
    <property type="component" value="Unassembled WGS sequence"/>
</dbReference>
<keyword evidence="3 5" id="KW-0808">Transferase</keyword>
<feature type="binding site" evidence="6">
    <location>
        <position position="132"/>
    </location>
    <ligand>
        <name>S-adenosyl-L-methionine</name>
        <dbReference type="ChEBI" id="CHEBI:59789"/>
    </ligand>
</feature>
<dbReference type="GO" id="GO:0008983">
    <property type="term" value="F:protein-glutamate O-methyltransferase activity"/>
    <property type="evidence" value="ECO:0007669"/>
    <property type="project" value="UniProtKB-EC"/>
</dbReference>
<dbReference type="Pfam" id="PF01739">
    <property type="entry name" value="CheR"/>
    <property type="match status" value="1"/>
</dbReference>
<evidence type="ECO:0000256" key="5">
    <source>
        <dbReference type="PIRNR" id="PIRNR000410"/>
    </source>
</evidence>
<evidence type="ECO:0000256" key="2">
    <source>
        <dbReference type="ARBA" id="ARBA00022603"/>
    </source>
</evidence>
<dbReference type="PANTHER" id="PTHR24422:SF10">
    <property type="entry name" value="CHEMOTAXIS PROTEIN METHYLTRANSFERASE 2"/>
    <property type="match status" value="1"/>
</dbReference>
<reference evidence="8 9" key="1">
    <citation type="submission" date="2017-02" db="EMBL/GenBank/DDBJ databases">
        <authorList>
            <person name="Peterson S.W."/>
        </authorList>
    </citation>
    <scope>NUCLEOTIDE SEQUENCE [LARGE SCALE GENOMIC DNA]</scope>
    <source>
        <strain evidence="8 9">USBA 369</strain>
    </source>
</reference>
<name>A0A1T4STC7_9HYPH</name>
<dbReference type="SUPFAM" id="SSF47757">
    <property type="entry name" value="Chemotaxis receptor methyltransferase CheR, N-terminal domain"/>
    <property type="match status" value="1"/>
</dbReference>
<dbReference type="AlphaFoldDB" id="A0A1T4STC7"/>
<keyword evidence="9" id="KW-1185">Reference proteome</keyword>
<dbReference type="InterPro" id="IPR029063">
    <property type="entry name" value="SAM-dependent_MTases_sf"/>
</dbReference>
<dbReference type="PIRSF" id="PIRSF000410">
    <property type="entry name" value="CheR"/>
    <property type="match status" value="1"/>
</dbReference>
<evidence type="ECO:0000256" key="4">
    <source>
        <dbReference type="ARBA" id="ARBA00022691"/>
    </source>
</evidence>
<dbReference type="Gene3D" id="1.10.155.10">
    <property type="entry name" value="Chemotaxis receptor methyltransferase CheR, N-terminal domain"/>
    <property type="match status" value="1"/>
</dbReference>
<comment type="catalytic activity">
    <reaction evidence="1 5">
        <text>L-glutamyl-[protein] + S-adenosyl-L-methionine = [protein]-L-glutamate 5-O-methyl ester + S-adenosyl-L-homocysteine</text>
        <dbReference type="Rhea" id="RHEA:24452"/>
        <dbReference type="Rhea" id="RHEA-COMP:10208"/>
        <dbReference type="Rhea" id="RHEA-COMP:10311"/>
        <dbReference type="ChEBI" id="CHEBI:29973"/>
        <dbReference type="ChEBI" id="CHEBI:57856"/>
        <dbReference type="ChEBI" id="CHEBI:59789"/>
        <dbReference type="ChEBI" id="CHEBI:82795"/>
        <dbReference type="EC" id="2.1.1.80"/>
    </reaction>
</comment>
<feature type="binding site" evidence="6">
    <location>
        <position position="94"/>
    </location>
    <ligand>
        <name>S-adenosyl-L-methionine</name>
        <dbReference type="ChEBI" id="CHEBI:59789"/>
    </ligand>
</feature>
<evidence type="ECO:0000256" key="3">
    <source>
        <dbReference type="ARBA" id="ARBA00022679"/>
    </source>
</evidence>
<dbReference type="PRINTS" id="PR00996">
    <property type="entry name" value="CHERMTFRASE"/>
</dbReference>
<feature type="binding site" evidence="6">
    <location>
        <begin position="213"/>
        <end position="214"/>
    </location>
    <ligand>
        <name>S-adenosyl-L-methionine</name>
        <dbReference type="ChEBI" id="CHEBI:59789"/>
    </ligand>
</feature>
<feature type="binding site" evidence="6">
    <location>
        <position position="158"/>
    </location>
    <ligand>
        <name>S-adenosyl-L-methionine</name>
        <dbReference type="ChEBI" id="CHEBI:59789"/>
    </ligand>
</feature>
<dbReference type="SMART" id="SM00138">
    <property type="entry name" value="MeTrc"/>
    <property type="match status" value="1"/>
</dbReference>
<evidence type="ECO:0000313" key="8">
    <source>
        <dbReference type="EMBL" id="SKA31524.1"/>
    </source>
</evidence>
<evidence type="ECO:0000259" key="7">
    <source>
        <dbReference type="PROSITE" id="PS50123"/>
    </source>
</evidence>
<organism evidence="8 9">
    <name type="scientific">Consotaella salsifontis</name>
    <dbReference type="NCBI Taxonomy" id="1365950"/>
    <lineage>
        <taxon>Bacteria</taxon>
        <taxon>Pseudomonadati</taxon>
        <taxon>Pseudomonadota</taxon>
        <taxon>Alphaproteobacteria</taxon>
        <taxon>Hyphomicrobiales</taxon>
        <taxon>Aurantimonadaceae</taxon>
        <taxon>Consotaella</taxon>
    </lineage>
</organism>
<dbReference type="PANTHER" id="PTHR24422">
    <property type="entry name" value="CHEMOTAXIS PROTEIN METHYLTRANSFERASE"/>
    <property type="match status" value="1"/>
</dbReference>
<dbReference type="PROSITE" id="PS50123">
    <property type="entry name" value="CHER"/>
    <property type="match status" value="1"/>
</dbReference>
<feature type="binding site" evidence="6">
    <location>
        <position position="90"/>
    </location>
    <ligand>
        <name>S-adenosyl-L-methionine</name>
        <dbReference type="ChEBI" id="CHEBI:59789"/>
    </ligand>
</feature>
<dbReference type="EC" id="2.1.1.80" evidence="5"/>
<gene>
    <name evidence="8" type="ORF">SAMN05428963_11419</name>
</gene>
<feature type="binding site" evidence="6">
    <location>
        <begin position="232"/>
        <end position="233"/>
    </location>
    <ligand>
        <name>S-adenosyl-L-methionine</name>
        <dbReference type="ChEBI" id="CHEBI:59789"/>
    </ligand>
</feature>
<protein>
    <recommendedName>
        <fullName evidence="5">Chemotaxis protein methyltransferase</fullName>
        <ecNumber evidence="5">2.1.1.80</ecNumber>
    </recommendedName>
</protein>
<dbReference type="InterPro" id="IPR026024">
    <property type="entry name" value="Chemotaxis_MeTrfase_CheR"/>
</dbReference>